<comment type="caution">
    <text evidence="1">The sequence shown here is derived from an EMBL/GenBank/DDBJ whole genome shotgun (WGS) entry which is preliminary data.</text>
</comment>
<name>A0AAD6KIX4_9ROSI</name>
<reference evidence="1 2" key="1">
    <citation type="journal article" date="2023" name="Int. J. Mol. Sci.">
        <title>De Novo Assembly and Annotation of 11 Diverse Shrub Willow (Salix) Genomes Reveals Novel Gene Organization in Sex-Linked Regions.</title>
        <authorList>
            <person name="Hyden B."/>
            <person name="Feng K."/>
            <person name="Yates T.B."/>
            <person name="Jawdy S."/>
            <person name="Cereghino C."/>
            <person name="Smart L.B."/>
            <person name="Muchero W."/>
        </authorList>
    </citation>
    <scope>NUCLEOTIDE SEQUENCE [LARGE SCALE GENOMIC DNA]</scope>
    <source>
        <tissue evidence="1">Shoot tip</tissue>
    </source>
</reference>
<keyword evidence="2" id="KW-1185">Reference proteome</keyword>
<evidence type="ECO:0000313" key="1">
    <source>
        <dbReference type="EMBL" id="KAJ6424321.1"/>
    </source>
</evidence>
<dbReference type="AlphaFoldDB" id="A0AAD6KIX4"/>
<gene>
    <name evidence="1" type="ORF">OIU84_025166</name>
</gene>
<dbReference type="Proteomes" id="UP001162972">
    <property type="component" value="Chromosome 16"/>
</dbReference>
<organism evidence="1 2">
    <name type="scientific">Salix udensis</name>
    <dbReference type="NCBI Taxonomy" id="889485"/>
    <lineage>
        <taxon>Eukaryota</taxon>
        <taxon>Viridiplantae</taxon>
        <taxon>Streptophyta</taxon>
        <taxon>Embryophyta</taxon>
        <taxon>Tracheophyta</taxon>
        <taxon>Spermatophyta</taxon>
        <taxon>Magnoliopsida</taxon>
        <taxon>eudicotyledons</taxon>
        <taxon>Gunneridae</taxon>
        <taxon>Pentapetalae</taxon>
        <taxon>rosids</taxon>
        <taxon>fabids</taxon>
        <taxon>Malpighiales</taxon>
        <taxon>Salicaceae</taxon>
        <taxon>Saliceae</taxon>
        <taxon>Salix</taxon>
    </lineage>
</organism>
<dbReference type="EMBL" id="JAPFFJ010000006">
    <property type="protein sequence ID" value="KAJ6424321.1"/>
    <property type="molecule type" value="Genomic_DNA"/>
</dbReference>
<evidence type="ECO:0000313" key="2">
    <source>
        <dbReference type="Proteomes" id="UP001162972"/>
    </source>
</evidence>
<accession>A0AAD6KIX4</accession>
<sequence length="16" mass="1861">MIYCLPSLFRGGYIVE</sequence>
<protein>
    <submittedName>
        <fullName evidence="1">Uncharacterized protein</fullName>
    </submittedName>
</protein>
<proteinExistence type="predicted"/>